<dbReference type="InterPro" id="IPR000086">
    <property type="entry name" value="NUDIX_hydrolase_dom"/>
</dbReference>
<dbReference type="GO" id="GO:0019693">
    <property type="term" value="P:ribose phosphate metabolic process"/>
    <property type="evidence" value="ECO:0007669"/>
    <property type="project" value="TreeGrafter"/>
</dbReference>
<evidence type="ECO:0000259" key="3">
    <source>
        <dbReference type="PROSITE" id="PS51462"/>
    </source>
</evidence>
<dbReference type="Pfam" id="PF00293">
    <property type="entry name" value="NUDIX"/>
    <property type="match status" value="1"/>
</dbReference>
<evidence type="ECO:0000313" key="4">
    <source>
        <dbReference type="EMBL" id="VAW12206.1"/>
    </source>
</evidence>
<dbReference type="InterPro" id="IPR020084">
    <property type="entry name" value="NUDIX_hydrolase_CS"/>
</dbReference>
<feature type="domain" description="Nudix hydrolase" evidence="3">
    <location>
        <begin position="26"/>
        <end position="154"/>
    </location>
</feature>
<dbReference type="InterPro" id="IPR015797">
    <property type="entry name" value="NUDIX_hydrolase-like_dom_sf"/>
</dbReference>
<reference evidence="4" key="1">
    <citation type="submission" date="2018-06" db="EMBL/GenBank/DDBJ databases">
        <authorList>
            <person name="Zhirakovskaya E."/>
        </authorList>
    </citation>
    <scope>NUCLEOTIDE SEQUENCE</scope>
</reference>
<dbReference type="EMBL" id="UOEN01000086">
    <property type="protein sequence ID" value="VAW12206.1"/>
    <property type="molecule type" value="Genomic_DNA"/>
</dbReference>
<accession>A0A3B0TYL9</accession>
<evidence type="ECO:0000256" key="2">
    <source>
        <dbReference type="ARBA" id="ARBA00022801"/>
    </source>
</evidence>
<gene>
    <name evidence="4" type="ORF">MNBD_BACTEROID05-55</name>
</gene>
<dbReference type="CDD" id="cd03424">
    <property type="entry name" value="NUDIX_ADPRase_Nudt5_UGPPase_Nudt14"/>
    <property type="match status" value="1"/>
</dbReference>
<dbReference type="AlphaFoldDB" id="A0A3B0TYL9"/>
<organism evidence="4">
    <name type="scientific">hydrothermal vent metagenome</name>
    <dbReference type="NCBI Taxonomy" id="652676"/>
    <lineage>
        <taxon>unclassified sequences</taxon>
        <taxon>metagenomes</taxon>
        <taxon>ecological metagenomes</taxon>
    </lineage>
</organism>
<protein>
    <recommendedName>
        <fullName evidence="3">Nudix hydrolase domain-containing protein</fullName>
    </recommendedName>
</protein>
<proteinExistence type="predicted"/>
<evidence type="ECO:0000256" key="1">
    <source>
        <dbReference type="ARBA" id="ARBA00001946"/>
    </source>
</evidence>
<name>A0A3B0TYL9_9ZZZZ</name>
<dbReference type="SUPFAM" id="SSF55811">
    <property type="entry name" value="Nudix"/>
    <property type="match status" value="1"/>
</dbReference>
<dbReference type="PROSITE" id="PS51462">
    <property type="entry name" value="NUDIX"/>
    <property type="match status" value="1"/>
</dbReference>
<dbReference type="PANTHER" id="PTHR11839:SF18">
    <property type="entry name" value="NUDIX HYDROLASE DOMAIN-CONTAINING PROTEIN"/>
    <property type="match status" value="1"/>
</dbReference>
<dbReference type="PROSITE" id="PS00893">
    <property type="entry name" value="NUDIX_BOX"/>
    <property type="match status" value="1"/>
</dbReference>
<comment type="cofactor">
    <cofactor evidence="1">
        <name>Mg(2+)</name>
        <dbReference type="ChEBI" id="CHEBI:18420"/>
    </cofactor>
</comment>
<dbReference type="GO" id="GO:0006753">
    <property type="term" value="P:nucleoside phosphate metabolic process"/>
    <property type="evidence" value="ECO:0007669"/>
    <property type="project" value="TreeGrafter"/>
</dbReference>
<dbReference type="Gene3D" id="3.90.79.10">
    <property type="entry name" value="Nucleoside Triphosphate Pyrophosphohydrolase"/>
    <property type="match status" value="1"/>
</dbReference>
<sequence>MGCKINYKIVKKKLPNGVVSTMDLIEHPGASLIIPFLSPRRMIFIRQYRAAINQYIIELPAGTRDKKEPYLKCAQRELIEETGYAAKKFKRLGKIYPVPGYSDEEIVIYRADDLYQSQALKDFDEIIETCVMSRREVNKMLKDGKIADAKTICALTMCGWC</sequence>
<keyword evidence="2" id="KW-0378">Hydrolase</keyword>
<dbReference type="PANTHER" id="PTHR11839">
    <property type="entry name" value="UDP/ADP-SUGAR PYROPHOSPHATASE"/>
    <property type="match status" value="1"/>
</dbReference>
<dbReference type="GO" id="GO:0016787">
    <property type="term" value="F:hydrolase activity"/>
    <property type="evidence" value="ECO:0007669"/>
    <property type="project" value="UniProtKB-KW"/>
</dbReference>